<accession>A0AA42TFN7</accession>
<dbReference type="Proteomes" id="UP001158500">
    <property type="component" value="Unassembled WGS sequence"/>
</dbReference>
<evidence type="ECO:0000313" key="3">
    <source>
        <dbReference type="Proteomes" id="UP001158500"/>
    </source>
</evidence>
<reference evidence="2" key="1">
    <citation type="submission" date="2022-09" db="EMBL/GenBank/DDBJ databases">
        <title>Intensive care unit water sources are persistently colonized with multi-drug resistant bacteria and are the site of extensive horizontal gene transfer of antibiotic resistance genes.</title>
        <authorList>
            <person name="Diorio-Toth L."/>
        </authorList>
    </citation>
    <scope>NUCLEOTIDE SEQUENCE</scope>
    <source>
        <strain evidence="2">GD03947</strain>
    </source>
</reference>
<protein>
    <submittedName>
        <fullName evidence="2">DUF1064 domain-containing protein</fullName>
    </submittedName>
</protein>
<organism evidence="2 3">
    <name type="scientific">Stutzerimonas stutzeri</name>
    <name type="common">Pseudomonas stutzeri</name>
    <dbReference type="NCBI Taxonomy" id="316"/>
    <lineage>
        <taxon>Bacteria</taxon>
        <taxon>Pseudomonadati</taxon>
        <taxon>Pseudomonadota</taxon>
        <taxon>Gammaproteobacteria</taxon>
        <taxon>Pseudomonadales</taxon>
        <taxon>Pseudomonadaceae</taxon>
        <taxon>Stutzerimonas</taxon>
    </lineage>
</organism>
<sequence length="235" mass="26919">MRVAPTTERQIDPAKRTRRGRPAFRMSSAGKGDVVLKCQSRLEWLFAMLFVLHPGISEIYFQPLIVNLTRSKVYRKKVKLDPRYKYYIPDFLIVVNGKEFIVEVKSAALLGMTKKDFDQIQEIFEKNAIGFCKLTELDLGEAENNIRILYEYCVHDADSVTTWSNDLKSLLETHQGINHVKDLAGLLEPVNWYVCAGILRGVVSFDLLNWDLMGMNFPVVQAYGSLKHLEVISFV</sequence>
<evidence type="ECO:0000256" key="1">
    <source>
        <dbReference type="SAM" id="MobiDB-lite"/>
    </source>
</evidence>
<name>A0AA42TFN7_STUST</name>
<comment type="caution">
    <text evidence="2">The sequence shown here is derived from an EMBL/GenBank/DDBJ whole genome shotgun (WGS) entry which is preliminary data.</text>
</comment>
<dbReference type="AlphaFoldDB" id="A0AA42TFN7"/>
<gene>
    <name evidence="2" type="ORF">N5C32_13990</name>
</gene>
<feature type="region of interest" description="Disordered" evidence="1">
    <location>
        <begin position="1"/>
        <end position="23"/>
    </location>
</feature>
<dbReference type="EMBL" id="JAOCAE010000008">
    <property type="protein sequence ID" value="MDH1237146.1"/>
    <property type="molecule type" value="Genomic_DNA"/>
</dbReference>
<proteinExistence type="predicted"/>
<evidence type="ECO:0000313" key="2">
    <source>
        <dbReference type="EMBL" id="MDH1237146.1"/>
    </source>
</evidence>
<dbReference type="RefSeq" id="WP_161612290.1">
    <property type="nucleotide sequence ID" value="NZ_JAOCAE010000008.1"/>
</dbReference>